<keyword evidence="2" id="KW-1185">Reference proteome</keyword>
<organism evidence="1 2">
    <name type="scientific">Tistrella mobilis (strain KA081020-065)</name>
    <dbReference type="NCBI Taxonomy" id="1110502"/>
    <lineage>
        <taxon>Bacteria</taxon>
        <taxon>Pseudomonadati</taxon>
        <taxon>Pseudomonadota</taxon>
        <taxon>Alphaproteobacteria</taxon>
        <taxon>Geminicoccales</taxon>
        <taxon>Geminicoccaceae</taxon>
        <taxon>Tistrella</taxon>
    </lineage>
</organism>
<accession>I3TMM7</accession>
<sequence>MAAHAGAGADLIAFVREPGDGVDAVCLVLWSRDDAYEVTNIVPRDVGELGHQRYNAALQDFIARVARPAATAARFEIQTTSAQQGLNDWLPAAAADALRRFSATANKSTGSSHPSDRKRWFAFLLQAHRDAGSFDTDRLVRWLTEVEGWPDDKAHDLAIEYEFGLALLNEYDRTRT</sequence>
<dbReference type="Proteomes" id="UP000005258">
    <property type="component" value="Chromosome"/>
</dbReference>
<dbReference type="eggNOG" id="ENOG5032VCF">
    <property type="taxonomic scope" value="Bacteria"/>
</dbReference>
<dbReference type="AlphaFoldDB" id="I3TMM7"/>
<proteinExistence type="predicted"/>
<dbReference type="RefSeq" id="WP_014745692.1">
    <property type="nucleotide sequence ID" value="NC_017956.1"/>
</dbReference>
<reference evidence="1 2" key="1">
    <citation type="journal article" date="2012" name="J. Am. Chem. Soc.">
        <title>Bacterial biosynthesis and maturation of the didemnin anti-cancer agents.</title>
        <authorList>
            <person name="Xu Y."/>
            <person name="Kersten R.D."/>
            <person name="Nam S.J."/>
            <person name="Lu L."/>
            <person name="Al-Suwailem A.M."/>
            <person name="Zheng H."/>
            <person name="Fenical W."/>
            <person name="Dorrestein P.C."/>
            <person name="Moore B.S."/>
            <person name="Qian P.Y."/>
        </authorList>
    </citation>
    <scope>NUCLEOTIDE SEQUENCE [LARGE SCALE GENOMIC DNA]</scope>
    <source>
        <strain evidence="1 2">KA081020-065</strain>
    </source>
</reference>
<evidence type="ECO:0000313" key="2">
    <source>
        <dbReference type="Proteomes" id="UP000005258"/>
    </source>
</evidence>
<name>I3TMM7_TISMK</name>
<dbReference type="EMBL" id="CP003236">
    <property type="protein sequence ID" value="AFK54015.1"/>
    <property type="molecule type" value="Genomic_DNA"/>
</dbReference>
<dbReference type="KEGG" id="tmo:TMO_2177"/>
<dbReference type="HOGENOM" id="CLU_109781_0_0_5"/>
<protein>
    <submittedName>
        <fullName evidence="1">Uncharacterized protein</fullName>
    </submittedName>
</protein>
<evidence type="ECO:0000313" key="1">
    <source>
        <dbReference type="EMBL" id="AFK54015.1"/>
    </source>
</evidence>
<gene>
    <name evidence="1" type="ordered locus">TMO_2177</name>
</gene>